<proteinExistence type="predicted"/>
<reference evidence="2 3" key="1">
    <citation type="journal article" date="2019" name="Sci. Rep.">
        <title>Orb-weaving spider Araneus ventricosus genome elucidates the spidroin gene catalogue.</title>
        <authorList>
            <person name="Kono N."/>
            <person name="Nakamura H."/>
            <person name="Ohtoshi R."/>
            <person name="Moran D.A.P."/>
            <person name="Shinohara A."/>
            <person name="Yoshida Y."/>
            <person name="Fujiwara M."/>
            <person name="Mori M."/>
            <person name="Tomita M."/>
            <person name="Arakawa K."/>
        </authorList>
    </citation>
    <scope>NUCLEOTIDE SEQUENCE [LARGE SCALE GENOMIC DNA]</scope>
</reference>
<organism evidence="2 3">
    <name type="scientific">Araneus ventricosus</name>
    <name type="common">Orbweaver spider</name>
    <name type="synonym">Epeira ventricosa</name>
    <dbReference type="NCBI Taxonomy" id="182803"/>
    <lineage>
        <taxon>Eukaryota</taxon>
        <taxon>Metazoa</taxon>
        <taxon>Ecdysozoa</taxon>
        <taxon>Arthropoda</taxon>
        <taxon>Chelicerata</taxon>
        <taxon>Arachnida</taxon>
        <taxon>Araneae</taxon>
        <taxon>Araneomorphae</taxon>
        <taxon>Entelegynae</taxon>
        <taxon>Araneoidea</taxon>
        <taxon>Araneidae</taxon>
        <taxon>Araneus</taxon>
    </lineage>
</organism>
<accession>A0A4Y1ZKV2</accession>
<protein>
    <submittedName>
        <fullName evidence="2">Uncharacterized protein</fullName>
    </submittedName>
</protein>
<dbReference type="Proteomes" id="UP000499080">
    <property type="component" value="Unassembled WGS sequence"/>
</dbReference>
<comment type="caution">
    <text evidence="2">The sequence shown here is derived from an EMBL/GenBank/DDBJ whole genome shotgun (WGS) entry which is preliminary data.</text>
</comment>
<name>A0A4Y1ZKV2_ARAVE</name>
<evidence type="ECO:0000313" key="2">
    <source>
        <dbReference type="EMBL" id="GBL54595.1"/>
    </source>
</evidence>
<feature type="region of interest" description="Disordered" evidence="1">
    <location>
        <begin position="21"/>
        <end position="46"/>
    </location>
</feature>
<gene>
    <name evidence="2" type="ORF">AVEN_137465_1</name>
</gene>
<dbReference type="AlphaFoldDB" id="A0A4Y1ZKV2"/>
<evidence type="ECO:0000256" key="1">
    <source>
        <dbReference type="SAM" id="MobiDB-lite"/>
    </source>
</evidence>
<dbReference type="EMBL" id="BGPR01075297">
    <property type="protein sequence ID" value="GBL54595.1"/>
    <property type="molecule type" value="Genomic_DNA"/>
</dbReference>
<keyword evidence="3" id="KW-1185">Reference proteome</keyword>
<evidence type="ECO:0000313" key="3">
    <source>
        <dbReference type="Proteomes" id="UP000499080"/>
    </source>
</evidence>
<sequence length="75" mass="8577">MTGQRRIRPSQTISRDIDCHAMPASLRPPLDKRLDRVHHKPPPPPPRIARLFSQVAIPQHFRIQGSVELDPNDVD</sequence>